<dbReference type="SMART" id="SM00184">
    <property type="entry name" value="RING"/>
    <property type="match status" value="1"/>
</dbReference>
<gene>
    <name evidence="7" type="ORF">HJC23_005896</name>
</gene>
<dbReference type="PROSITE" id="PS00518">
    <property type="entry name" value="ZF_RING_1"/>
    <property type="match status" value="1"/>
</dbReference>
<reference evidence="7 8" key="1">
    <citation type="journal article" date="2020" name="G3 (Bethesda)">
        <title>Improved Reference Genome for Cyclotella cryptica CCMP332, a Model for Cell Wall Morphogenesis, Salinity Adaptation, and Lipid Production in Diatoms (Bacillariophyta).</title>
        <authorList>
            <person name="Roberts W.R."/>
            <person name="Downey K.M."/>
            <person name="Ruck E.C."/>
            <person name="Traller J.C."/>
            <person name="Alverson A.J."/>
        </authorList>
    </citation>
    <scope>NUCLEOTIDE SEQUENCE [LARGE SCALE GENOMIC DNA]</scope>
    <source>
        <strain evidence="7 8">CCMP332</strain>
    </source>
</reference>
<name>A0ABD3QZF4_9STRA</name>
<dbReference type="SUPFAM" id="SSF57850">
    <property type="entry name" value="RING/U-box"/>
    <property type="match status" value="1"/>
</dbReference>
<comment type="caution">
    <text evidence="7">The sequence shown here is derived from an EMBL/GenBank/DDBJ whole genome shotgun (WGS) entry which is preliminary data.</text>
</comment>
<evidence type="ECO:0000256" key="2">
    <source>
        <dbReference type="ARBA" id="ARBA00022771"/>
    </source>
</evidence>
<keyword evidence="2 4" id="KW-0863">Zinc-finger</keyword>
<dbReference type="InterPro" id="IPR017907">
    <property type="entry name" value="Znf_RING_CS"/>
</dbReference>
<evidence type="ECO:0000259" key="6">
    <source>
        <dbReference type="PROSITE" id="PS50089"/>
    </source>
</evidence>
<evidence type="ECO:0000256" key="3">
    <source>
        <dbReference type="ARBA" id="ARBA00022833"/>
    </source>
</evidence>
<evidence type="ECO:0000313" key="8">
    <source>
        <dbReference type="Proteomes" id="UP001516023"/>
    </source>
</evidence>
<dbReference type="InterPro" id="IPR013083">
    <property type="entry name" value="Znf_RING/FYVE/PHD"/>
</dbReference>
<dbReference type="InterPro" id="IPR001841">
    <property type="entry name" value="Znf_RING"/>
</dbReference>
<feature type="compositionally biased region" description="Polar residues" evidence="5">
    <location>
        <begin position="1"/>
        <end position="15"/>
    </location>
</feature>
<feature type="domain" description="RING-type" evidence="6">
    <location>
        <begin position="46"/>
        <end position="87"/>
    </location>
</feature>
<protein>
    <recommendedName>
        <fullName evidence="6">RING-type domain-containing protein</fullName>
    </recommendedName>
</protein>
<keyword evidence="3" id="KW-0862">Zinc</keyword>
<dbReference type="InterPro" id="IPR047126">
    <property type="entry name" value="RNF141-like"/>
</dbReference>
<dbReference type="EMBL" id="JABMIG020000002">
    <property type="protein sequence ID" value="KAL3805652.1"/>
    <property type="molecule type" value="Genomic_DNA"/>
</dbReference>
<evidence type="ECO:0000256" key="4">
    <source>
        <dbReference type="PROSITE-ProRule" id="PRU00175"/>
    </source>
</evidence>
<dbReference type="Pfam" id="PF13639">
    <property type="entry name" value="zf-RING_2"/>
    <property type="match status" value="1"/>
</dbReference>
<keyword evidence="1" id="KW-0479">Metal-binding</keyword>
<evidence type="ECO:0000256" key="1">
    <source>
        <dbReference type="ARBA" id="ARBA00022723"/>
    </source>
</evidence>
<dbReference type="PROSITE" id="PS50089">
    <property type="entry name" value="ZF_RING_2"/>
    <property type="match status" value="1"/>
</dbReference>
<accession>A0ABD3QZF4</accession>
<dbReference type="GO" id="GO:0008270">
    <property type="term" value="F:zinc ion binding"/>
    <property type="evidence" value="ECO:0007669"/>
    <property type="project" value="UniProtKB-KW"/>
</dbReference>
<dbReference type="PANTHER" id="PTHR12109">
    <property type="entry name" value="RING FINGER PROTEIN 141-RELATED"/>
    <property type="match status" value="1"/>
</dbReference>
<keyword evidence="8" id="KW-1185">Reference proteome</keyword>
<evidence type="ECO:0000256" key="5">
    <source>
        <dbReference type="SAM" id="MobiDB-lite"/>
    </source>
</evidence>
<dbReference type="AlphaFoldDB" id="A0ABD3QZF4"/>
<dbReference type="Gene3D" id="3.30.40.10">
    <property type="entry name" value="Zinc/RING finger domain, C3HC4 (zinc finger)"/>
    <property type="match status" value="1"/>
</dbReference>
<sequence>MGTRSQTSLDSISKSSTEEGLGDISAASEDAVTLTSLDENTSHVECPICYEIPSPEDVTIVCGCKHKFCFGCIDNWAQIKNSCPLCNYIFTAVIRGSSPHGGSKTYIGIKRKRVYMSNVEERLAAVRARIESNDHRQAELQRQIASITQQRDQLRLEADHIRLRIELQRLRMETMQMQTTHFMLQRAEIENLIARIRSEVSQIDDYIQSRRRNDLEDQE</sequence>
<feature type="region of interest" description="Disordered" evidence="5">
    <location>
        <begin position="1"/>
        <end position="21"/>
    </location>
</feature>
<dbReference type="Proteomes" id="UP001516023">
    <property type="component" value="Unassembled WGS sequence"/>
</dbReference>
<proteinExistence type="predicted"/>
<organism evidence="7 8">
    <name type="scientific">Cyclotella cryptica</name>
    <dbReference type="NCBI Taxonomy" id="29204"/>
    <lineage>
        <taxon>Eukaryota</taxon>
        <taxon>Sar</taxon>
        <taxon>Stramenopiles</taxon>
        <taxon>Ochrophyta</taxon>
        <taxon>Bacillariophyta</taxon>
        <taxon>Coscinodiscophyceae</taxon>
        <taxon>Thalassiosirophycidae</taxon>
        <taxon>Stephanodiscales</taxon>
        <taxon>Stephanodiscaceae</taxon>
        <taxon>Cyclotella</taxon>
    </lineage>
</organism>
<evidence type="ECO:0000313" key="7">
    <source>
        <dbReference type="EMBL" id="KAL3805652.1"/>
    </source>
</evidence>